<keyword evidence="2" id="KW-1185">Reference proteome</keyword>
<evidence type="ECO:0000313" key="2">
    <source>
        <dbReference type="Proteomes" id="UP000322080"/>
    </source>
</evidence>
<sequence>MSSRFVPKAGGAGRSAMMTFYPGRIVNSGGLMRFRFLFALVCGLLGSTGSPVMAETERVSFGVRLFGLPVGVMATAINTEGNGYAAASQFRTTGVVGLIARVRFEMESRGRGTHPDFDPSYYREDMDTGYRTSSRDLSFASGDRRVDPLAAILSILSDRAVERGCAVSGRTWDGKRAMSFQLAEQSRGAEGVTCTGVAVRLSGYTAEEMAEATHFPFSVDYDLSGAWLRVRQAVVDTIHGKVALVRR</sequence>
<organism evidence="1 2">
    <name type="scientific">Maritimibacter fusiformis</name>
    <dbReference type="NCBI Taxonomy" id="2603819"/>
    <lineage>
        <taxon>Bacteria</taxon>
        <taxon>Pseudomonadati</taxon>
        <taxon>Pseudomonadota</taxon>
        <taxon>Alphaproteobacteria</taxon>
        <taxon>Rhodobacterales</taxon>
        <taxon>Roseobacteraceae</taxon>
        <taxon>Maritimibacter</taxon>
    </lineage>
</organism>
<comment type="caution">
    <text evidence="1">The sequence shown here is derived from an EMBL/GenBank/DDBJ whole genome shotgun (WGS) entry which is preliminary data.</text>
</comment>
<name>A0A5D0RIK9_9RHOB</name>
<evidence type="ECO:0000313" key="1">
    <source>
        <dbReference type="EMBL" id="TYB80625.1"/>
    </source>
</evidence>
<dbReference type="AlphaFoldDB" id="A0A5D0RIK9"/>
<protein>
    <submittedName>
        <fullName evidence="1">DUF3108 domain-containing protein</fullName>
    </submittedName>
</protein>
<accession>A0A5D0RIK9</accession>
<reference evidence="1 2" key="1">
    <citation type="submission" date="2019-08" db="EMBL/GenBank/DDBJ databases">
        <title>Identification of a novel species of the genus Boseongicola.</title>
        <authorList>
            <person name="Zhang X.-Q."/>
        </authorList>
    </citation>
    <scope>NUCLEOTIDE SEQUENCE [LARGE SCALE GENOMIC DNA]</scope>
    <source>
        <strain evidence="1 2">HY14</strain>
    </source>
</reference>
<dbReference type="EMBL" id="VSIY01000013">
    <property type="protein sequence ID" value="TYB80625.1"/>
    <property type="molecule type" value="Genomic_DNA"/>
</dbReference>
<dbReference type="Proteomes" id="UP000322080">
    <property type="component" value="Unassembled WGS sequence"/>
</dbReference>
<gene>
    <name evidence="1" type="ORF">FVF75_13420</name>
</gene>
<proteinExistence type="predicted"/>